<comment type="caution">
    <text evidence="3">The sequence shown here is derived from an EMBL/GenBank/DDBJ whole genome shotgun (WGS) entry which is preliminary data.</text>
</comment>
<dbReference type="Proteomes" id="UP000037151">
    <property type="component" value="Unassembled WGS sequence"/>
</dbReference>
<keyword evidence="2" id="KW-0732">Signal</keyword>
<evidence type="ECO:0000313" key="3">
    <source>
        <dbReference type="EMBL" id="KND39953.1"/>
    </source>
</evidence>
<feature type="compositionally biased region" description="Gly residues" evidence="1">
    <location>
        <begin position="157"/>
        <end position="177"/>
    </location>
</feature>
<reference evidence="4" key="1">
    <citation type="submission" date="2014-07" db="EMBL/GenBank/DDBJ databases">
        <title>Genome sequencing of plant-pathogenic Streptomyces species.</title>
        <authorList>
            <person name="Harrison J."/>
            <person name="Sapp M."/>
            <person name="Thwaites R."/>
            <person name="Studholme D.J."/>
        </authorList>
    </citation>
    <scope>NUCLEOTIDE SEQUENCE [LARGE SCALE GENOMIC DNA]</scope>
    <source>
        <strain evidence="4">NCPPB 4445</strain>
    </source>
</reference>
<feature type="compositionally biased region" description="Pro residues" evidence="1">
    <location>
        <begin position="144"/>
        <end position="156"/>
    </location>
</feature>
<gene>
    <name evidence="3" type="ORF">IQ63_01190</name>
</gene>
<dbReference type="EMBL" id="JPPY01000011">
    <property type="protein sequence ID" value="KND39953.1"/>
    <property type="molecule type" value="Genomic_DNA"/>
</dbReference>
<feature type="region of interest" description="Disordered" evidence="1">
    <location>
        <begin position="139"/>
        <end position="181"/>
    </location>
</feature>
<name>A0A0L0KQ29_9ACTN</name>
<evidence type="ECO:0000256" key="2">
    <source>
        <dbReference type="SAM" id="SignalP"/>
    </source>
</evidence>
<evidence type="ECO:0000256" key="1">
    <source>
        <dbReference type="SAM" id="MobiDB-lite"/>
    </source>
</evidence>
<feature type="signal peptide" evidence="2">
    <location>
        <begin position="1"/>
        <end position="36"/>
    </location>
</feature>
<protein>
    <submittedName>
        <fullName evidence="3">Uncharacterized protein</fullName>
    </submittedName>
</protein>
<accession>A0A0L0KQ29</accession>
<feature type="chain" id="PRO_5005542835" evidence="2">
    <location>
        <begin position="37"/>
        <end position="213"/>
    </location>
</feature>
<evidence type="ECO:0000313" key="4">
    <source>
        <dbReference type="Proteomes" id="UP000037151"/>
    </source>
</evidence>
<dbReference type="AlphaFoldDB" id="A0A0L0KQ29"/>
<proteinExistence type="predicted"/>
<sequence>MTRRYHSRPYPSRRAAALTALAATGMTLLGATAAIAAPGDNGDVKIHMVDTAVGAHANQPKVCRFYLDAFNFDTAQGIDWTIKPQGGQSGTTASLSDSLTLTNGAGVTENLLLPTGQYKLTWKIVGGNGAGKMKVFKVDCPDIPTNPPSSPPPGGPGGPGGGPGGPNGGPPAGGGGLAKADAFSPLTGAAAVGVTAVGAVAWFRLRRRPHGAA</sequence>
<organism evidence="3 4">
    <name type="scientific">Streptomyces acidiscabies</name>
    <dbReference type="NCBI Taxonomy" id="42234"/>
    <lineage>
        <taxon>Bacteria</taxon>
        <taxon>Bacillati</taxon>
        <taxon>Actinomycetota</taxon>
        <taxon>Actinomycetes</taxon>
        <taxon>Kitasatosporales</taxon>
        <taxon>Streptomycetaceae</taxon>
        <taxon>Streptomyces</taxon>
    </lineage>
</organism>
<dbReference type="PATRIC" id="fig|42234.21.peg.253"/>